<evidence type="ECO:0000313" key="1">
    <source>
        <dbReference type="EMBL" id="SEJ72005.1"/>
    </source>
</evidence>
<dbReference type="InterPro" id="IPR042268">
    <property type="entry name" value="BamC_C"/>
</dbReference>
<dbReference type="PROSITE" id="PS51257">
    <property type="entry name" value="PROKAR_LIPOPROTEIN"/>
    <property type="match status" value="1"/>
</dbReference>
<dbReference type="EMBL" id="FNZE01000015">
    <property type="protein sequence ID" value="SEJ72005.1"/>
    <property type="molecule type" value="Genomic_DNA"/>
</dbReference>
<name>A0A1H7BEZ4_9PSED</name>
<dbReference type="Pfam" id="PF06804">
    <property type="entry name" value="Lipoprotein_18"/>
    <property type="match status" value="1"/>
</dbReference>
<reference evidence="2" key="1">
    <citation type="submission" date="2016-10" db="EMBL/GenBank/DDBJ databases">
        <authorList>
            <person name="Varghese N."/>
            <person name="Submissions S."/>
        </authorList>
    </citation>
    <scope>NUCLEOTIDE SEQUENCE [LARGE SCALE GENOMIC DNA]</scope>
    <source>
        <strain evidence="2">LMG 25967</strain>
    </source>
</reference>
<protein>
    <submittedName>
        <fullName evidence="1">Outer membrane protein assembly factor BamC</fullName>
    </submittedName>
</protein>
<dbReference type="Gene3D" id="3.30.310.170">
    <property type="entry name" value="Outer membrane protein assembly factor BamC"/>
    <property type="match status" value="1"/>
</dbReference>
<dbReference type="RefSeq" id="WP_090312782.1">
    <property type="nucleotide sequence ID" value="NZ_FNZE01000015.1"/>
</dbReference>
<dbReference type="Proteomes" id="UP000242930">
    <property type="component" value="Unassembled WGS sequence"/>
</dbReference>
<sequence>MKQLAGLSALALIIAASSGCGWIWGDNGYFRDRGSDYLTARETAPMQLPPDVQVRRLEPLLPVPAAVSTSTAEGKFEVPRPQALSAAALRGDDAEQGGSVSLLADRSYDAPDRVSLTTDGSGNPLLSLASDFDRAWSAVGRALQDGDVRVDDMNRSLGLYYINLAEGAEKPDEEPGFFARLLGSDDAAEDEASAERYQVRLTTVGDSVQVSVEKSLESVAPSDVARRVLELIQEHLG</sequence>
<keyword evidence="2" id="KW-1185">Reference proteome</keyword>
<dbReference type="OrthoDB" id="9772575at2"/>
<dbReference type="STRING" id="915471.SAMN05216201_11560"/>
<proteinExistence type="predicted"/>
<organism evidence="1 2">
    <name type="scientific">Pseudomonas linyingensis</name>
    <dbReference type="NCBI Taxonomy" id="915471"/>
    <lineage>
        <taxon>Bacteria</taxon>
        <taxon>Pseudomonadati</taxon>
        <taxon>Pseudomonadota</taxon>
        <taxon>Gammaproteobacteria</taxon>
        <taxon>Pseudomonadales</taxon>
        <taxon>Pseudomonadaceae</taxon>
        <taxon>Pseudomonas</taxon>
    </lineage>
</organism>
<dbReference type="AlphaFoldDB" id="A0A1H7BEZ4"/>
<evidence type="ECO:0000313" key="2">
    <source>
        <dbReference type="Proteomes" id="UP000242930"/>
    </source>
</evidence>
<gene>
    <name evidence="1" type="ORF">SAMN05216201_11560</name>
</gene>
<accession>A0A1H7BEZ4</accession>
<dbReference type="InterPro" id="IPR010653">
    <property type="entry name" value="NlpB/DapX"/>
</dbReference>